<evidence type="ECO:0000313" key="3">
    <source>
        <dbReference type="Proteomes" id="UP001592531"/>
    </source>
</evidence>
<sequence length="192" mass="20297">MARAMSSSETTLLKDRQEDPDSADGSQPGGTAPLLRAVALQRPADELVQLVAMLNEADQSDYAQQILDTTATLRTVEDFAAVVPKVGSPQAVHALRLAAAQRPVAELAELAALLFGNGQSGYAREVLNTTAAERPVEDIAAMVPLLVDDQAANALHSAAAQRPVAELAELVGHLYGTPDTLPAGQGRWKLRR</sequence>
<comment type="caution">
    <text evidence="2">The sequence shown here is derived from an EMBL/GenBank/DDBJ whole genome shotgun (WGS) entry which is preliminary data.</text>
</comment>
<evidence type="ECO:0008006" key="4">
    <source>
        <dbReference type="Google" id="ProtNLM"/>
    </source>
</evidence>
<organism evidence="2 3">
    <name type="scientific">Streptacidiphilus cavernicola</name>
    <dbReference type="NCBI Taxonomy" id="3342716"/>
    <lineage>
        <taxon>Bacteria</taxon>
        <taxon>Bacillati</taxon>
        <taxon>Actinomycetota</taxon>
        <taxon>Actinomycetes</taxon>
        <taxon>Kitasatosporales</taxon>
        <taxon>Streptomycetaceae</taxon>
        <taxon>Streptacidiphilus</taxon>
    </lineage>
</organism>
<accession>A0ABV6VPR1</accession>
<evidence type="ECO:0000256" key="1">
    <source>
        <dbReference type="SAM" id="MobiDB-lite"/>
    </source>
</evidence>
<dbReference type="RefSeq" id="WP_380531853.1">
    <property type="nucleotide sequence ID" value="NZ_JBHFAB010000002.1"/>
</dbReference>
<feature type="compositionally biased region" description="Polar residues" evidence="1">
    <location>
        <begin position="1"/>
        <end position="11"/>
    </location>
</feature>
<keyword evidence="3" id="KW-1185">Reference proteome</keyword>
<reference evidence="2 3" key="1">
    <citation type="submission" date="2024-09" db="EMBL/GenBank/DDBJ databases">
        <authorList>
            <person name="Lee S.D."/>
        </authorList>
    </citation>
    <scope>NUCLEOTIDE SEQUENCE [LARGE SCALE GENOMIC DNA]</scope>
    <source>
        <strain evidence="2 3">N8-3</strain>
    </source>
</reference>
<dbReference type="EMBL" id="JBHFAB010000002">
    <property type="protein sequence ID" value="MFC1415698.1"/>
    <property type="molecule type" value="Genomic_DNA"/>
</dbReference>
<protein>
    <recommendedName>
        <fullName evidence="4">HEAT repeat domain-containing protein</fullName>
    </recommendedName>
</protein>
<gene>
    <name evidence="2" type="ORF">ACEZDE_03430</name>
</gene>
<feature type="region of interest" description="Disordered" evidence="1">
    <location>
        <begin position="1"/>
        <end position="32"/>
    </location>
</feature>
<proteinExistence type="predicted"/>
<name>A0ABV6VPR1_9ACTN</name>
<evidence type="ECO:0000313" key="2">
    <source>
        <dbReference type="EMBL" id="MFC1415698.1"/>
    </source>
</evidence>
<dbReference type="Proteomes" id="UP001592531">
    <property type="component" value="Unassembled WGS sequence"/>
</dbReference>